<keyword evidence="6" id="KW-0812">Transmembrane</keyword>
<keyword evidence="6" id="KW-1133">Transmembrane helix</keyword>
<evidence type="ECO:0000259" key="7">
    <source>
        <dbReference type="PROSITE" id="PS50109"/>
    </source>
</evidence>
<dbReference type="Gene3D" id="3.40.50.2300">
    <property type="match status" value="1"/>
</dbReference>
<dbReference type="PANTHER" id="PTHR45339">
    <property type="entry name" value="HYBRID SIGNAL TRANSDUCTION HISTIDINE KINASE J"/>
    <property type="match status" value="1"/>
</dbReference>
<dbReference type="Proteomes" id="UP000199586">
    <property type="component" value="Unassembled WGS sequence"/>
</dbReference>
<dbReference type="EMBL" id="FOXP01000001">
    <property type="protein sequence ID" value="SFP36860.1"/>
    <property type="molecule type" value="Genomic_DNA"/>
</dbReference>
<dbReference type="SMART" id="SM00387">
    <property type="entry name" value="HATPase_c"/>
    <property type="match status" value="1"/>
</dbReference>
<dbReference type="CDD" id="cd16922">
    <property type="entry name" value="HATPase_EvgS-ArcB-TorS-like"/>
    <property type="match status" value="1"/>
</dbReference>
<evidence type="ECO:0000259" key="8">
    <source>
        <dbReference type="PROSITE" id="PS50110"/>
    </source>
</evidence>
<gene>
    <name evidence="9" type="ORF">SAMN04488241_101193</name>
</gene>
<dbReference type="InterPro" id="IPR004358">
    <property type="entry name" value="Sig_transdc_His_kin-like_C"/>
</dbReference>
<keyword evidence="9" id="KW-0808">Transferase</keyword>
<dbReference type="AlphaFoldDB" id="A0A1I5PSL7"/>
<keyword evidence="3 5" id="KW-0597">Phosphoprotein</keyword>
<dbReference type="PRINTS" id="PR00344">
    <property type="entry name" value="BCTRLSENSOR"/>
</dbReference>
<dbReference type="EC" id="2.7.13.3" evidence="2"/>
<evidence type="ECO:0000313" key="10">
    <source>
        <dbReference type="Proteomes" id="UP000199586"/>
    </source>
</evidence>
<evidence type="ECO:0000313" key="9">
    <source>
        <dbReference type="EMBL" id="SFP36860.1"/>
    </source>
</evidence>
<feature type="modified residue" description="4-aspartylphosphate" evidence="5">
    <location>
        <position position="477"/>
    </location>
</feature>
<feature type="domain" description="Response regulatory" evidence="8">
    <location>
        <begin position="428"/>
        <end position="543"/>
    </location>
</feature>
<evidence type="ECO:0000256" key="5">
    <source>
        <dbReference type="PROSITE-ProRule" id="PRU00169"/>
    </source>
</evidence>
<keyword evidence="9" id="KW-0418">Kinase</keyword>
<dbReference type="PROSITE" id="PS50109">
    <property type="entry name" value="HIS_KIN"/>
    <property type="match status" value="1"/>
</dbReference>
<proteinExistence type="predicted"/>
<feature type="domain" description="Histidine kinase" evidence="7">
    <location>
        <begin position="193"/>
        <end position="411"/>
    </location>
</feature>
<dbReference type="InterPro" id="IPR005467">
    <property type="entry name" value="His_kinase_dom"/>
</dbReference>
<accession>A0A1I5PSL7</accession>
<dbReference type="PROSITE" id="PS50110">
    <property type="entry name" value="RESPONSE_REGULATORY"/>
    <property type="match status" value="1"/>
</dbReference>
<comment type="catalytic activity">
    <reaction evidence="1">
        <text>ATP + protein L-histidine = ADP + protein N-phospho-L-histidine.</text>
        <dbReference type="EC" id="2.7.13.3"/>
    </reaction>
</comment>
<evidence type="ECO:0000256" key="4">
    <source>
        <dbReference type="ARBA" id="ARBA00023012"/>
    </source>
</evidence>
<dbReference type="Gene3D" id="3.30.565.10">
    <property type="entry name" value="Histidine kinase-like ATPase, C-terminal domain"/>
    <property type="match status" value="1"/>
</dbReference>
<dbReference type="SMART" id="SM00388">
    <property type="entry name" value="HisKA"/>
    <property type="match status" value="1"/>
</dbReference>
<dbReference type="SUPFAM" id="SSF52172">
    <property type="entry name" value="CheY-like"/>
    <property type="match status" value="1"/>
</dbReference>
<dbReference type="InterPro" id="IPR011006">
    <property type="entry name" value="CheY-like_superfamily"/>
</dbReference>
<evidence type="ECO:0000256" key="1">
    <source>
        <dbReference type="ARBA" id="ARBA00000085"/>
    </source>
</evidence>
<feature type="transmembrane region" description="Helical" evidence="6">
    <location>
        <begin position="136"/>
        <end position="157"/>
    </location>
</feature>
<protein>
    <recommendedName>
        <fullName evidence="2">histidine kinase</fullName>
        <ecNumber evidence="2">2.7.13.3</ecNumber>
    </recommendedName>
</protein>
<organism evidence="9 10">
    <name type="scientific">Sphingomonas rubra</name>
    <dbReference type="NCBI Taxonomy" id="634430"/>
    <lineage>
        <taxon>Bacteria</taxon>
        <taxon>Pseudomonadati</taxon>
        <taxon>Pseudomonadota</taxon>
        <taxon>Alphaproteobacteria</taxon>
        <taxon>Sphingomonadales</taxon>
        <taxon>Sphingomonadaceae</taxon>
        <taxon>Sphingomonas</taxon>
    </lineage>
</organism>
<evidence type="ECO:0000256" key="6">
    <source>
        <dbReference type="SAM" id="Phobius"/>
    </source>
</evidence>
<dbReference type="SUPFAM" id="SSF47384">
    <property type="entry name" value="Homodimeric domain of signal transducing histidine kinase"/>
    <property type="match status" value="1"/>
</dbReference>
<dbReference type="STRING" id="634430.SAMN04488241_101193"/>
<keyword evidence="6" id="KW-0472">Membrane</keyword>
<dbReference type="Pfam" id="PF00512">
    <property type="entry name" value="HisKA"/>
    <property type="match status" value="1"/>
</dbReference>
<keyword evidence="10" id="KW-1185">Reference proteome</keyword>
<reference evidence="10" key="1">
    <citation type="submission" date="2016-10" db="EMBL/GenBank/DDBJ databases">
        <authorList>
            <person name="Varghese N."/>
            <person name="Submissions S."/>
        </authorList>
    </citation>
    <scope>NUCLEOTIDE SEQUENCE [LARGE SCALE GENOMIC DNA]</scope>
    <source>
        <strain evidence="10">CGMCC 1.9113</strain>
    </source>
</reference>
<dbReference type="GO" id="GO:0000155">
    <property type="term" value="F:phosphorelay sensor kinase activity"/>
    <property type="evidence" value="ECO:0007669"/>
    <property type="project" value="InterPro"/>
</dbReference>
<dbReference type="InterPro" id="IPR001789">
    <property type="entry name" value="Sig_transdc_resp-reg_receiver"/>
</dbReference>
<dbReference type="SUPFAM" id="SSF55874">
    <property type="entry name" value="ATPase domain of HSP90 chaperone/DNA topoisomerase II/histidine kinase"/>
    <property type="match status" value="1"/>
</dbReference>
<evidence type="ECO:0000256" key="2">
    <source>
        <dbReference type="ARBA" id="ARBA00012438"/>
    </source>
</evidence>
<sequence length="551" mass="59127">MALTGQGEAAVWRPVLLAIAAEAALRRRHLSSAEQLIGKSFAGVDLRKTTINSRAAHDTAYRTYKALSRPAEALVHLIALKRLDDEATKLATNTSTALMGARFDFANQELRIARLRAEELRRSVVVEQEKTRFERLIFLIVAGATAAIIALLGWLLFTIRRSRDTIRTANEGLAVTNAALGKALAAKTEFLATTSHEIRTPLNGILGMTQVMLADRALAPDVRERLGIVHTAGATMRTLVDDILDVAKMETGKLTIDHAPFDLCTTLRAATPMWAAQCDAKGLTFAAHLDDCPNLVNGDAARLRQIVFNLLANAVKFTAEGGITLAVRPDRAAGMVEIAVTDTGIGIEPAQQTAIFEAFRQADASTTRRFGGTGLGLSISRNLAEAMGGSVRVESVPGQGATFTLTLPLIELVTTPTRVEPVSVAACELLVLDRNPISRAMMRSLLSEQVPHIAFVGSEEEAVARMQADRAALLLIDDATIAGDAHAAARIAGAARRAGTRTILLWPRDRHDEHDALHAAGIDQVIVRPFRGETLMQAIGSLRAALVPEAA</sequence>
<name>A0A1I5PSL7_9SPHN</name>
<dbReference type="FunFam" id="3.30.565.10:FF:000078">
    <property type="entry name" value="Two-component sensor histidine kinase"/>
    <property type="match status" value="1"/>
</dbReference>
<dbReference type="Pfam" id="PF02518">
    <property type="entry name" value="HATPase_c"/>
    <property type="match status" value="1"/>
</dbReference>
<keyword evidence="4" id="KW-0902">Two-component regulatory system</keyword>
<dbReference type="Gene3D" id="1.10.287.130">
    <property type="match status" value="1"/>
</dbReference>
<evidence type="ECO:0000256" key="3">
    <source>
        <dbReference type="ARBA" id="ARBA00022553"/>
    </source>
</evidence>
<dbReference type="InterPro" id="IPR003661">
    <property type="entry name" value="HisK_dim/P_dom"/>
</dbReference>
<dbReference type="InterPro" id="IPR036097">
    <property type="entry name" value="HisK_dim/P_sf"/>
</dbReference>
<dbReference type="PANTHER" id="PTHR45339:SF1">
    <property type="entry name" value="HYBRID SIGNAL TRANSDUCTION HISTIDINE KINASE J"/>
    <property type="match status" value="1"/>
</dbReference>
<dbReference type="CDD" id="cd00082">
    <property type="entry name" value="HisKA"/>
    <property type="match status" value="1"/>
</dbReference>
<dbReference type="InterPro" id="IPR036890">
    <property type="entry name" value="HATPase_C_sf"/>
</dbReference>
<dbReference type="InterPro" id="IPR003594">
    <property type="entry name" value="HATPase_dom"/>
</dbReference>